<dbReference type="Pfam" id="PF23310">
    <property type="entry name" value="TPR_27"/>
    <property type="match status" value="1"/>
</dbReference>
<keyword evidence="3" id="KW-1185">Reference proteome</keyword>
<gene>
    <name evidence="2" type="ORF">R3W88_004185</name>
</gene>
<dbReference type="InterPro" id="IPR057136">
    <property type="entry name" value="At2g35280_TPR_dom"/>
</dbReference>
<evidence type="ECO:0000313" key="2">
    <source>
        <dbReference type="EMBL" id="KAK4709672.1"/>
    </source>
</evidence>
<sequence>MGTLKECEEHTIQRFHGQMHRLCVFNVFFFFQNNFFKNINPDVALELIDKASKGEHGAAKYAFALISICLDGEYSQQGVKTIGEIKVTKEQREITRQYRRRFQEMNLSYFVLNPIFDNKPPRCCTIKHVPLVRKSARDSADDEEDEHCYACSSDEEIRHFVFYY</sequence>
<dbReference type="Proteomes" id="UP001311915">
    <property type="component" value="Unassembled WGS sequence"/>
</dbReference>
<evidence type="ECO:0000259" key="1">
    <source>
        <dbReference type="Pfam" id="PF23310"/>
    </source>
</evidence>
<feature type="domain" description="At2g35280-like TPR" evidence="1">
    <location>
        <begin position="34"/>
        <end position="98"/>
    </location>
</feature>
<dbReference type="AlphaFoldDB" id="A0AAV9K8Q8"/>
<evidence type="ECO:0000313" key="3">
    <source>
        <dbReference type="Proteomes" id="UP001311915"/>
    </source>
</evidence>
<accession>A0AAV9K8Q8</accession>
<name>A0AAV9K8Q8_9SOLN</name>
<reference evidence="2 3" key="1">
    <citation type="submission" date="2023-10" db="EMBL/GenBank/DDBJ databases">
        <title>Genome-Wide Identification Analysis in wild type Solanum Pinnatisectum Reveals Some Genes Defensing Phytophthora Infestans.</title>
        <authorList>
            <person name="Sun C."/>
        </authorList>
    </citation>
    <scope>NUCLEOTIDE SEQUENCE [LARGE SCALE GENOMIC DNA]</scope>
    <source>
        <strain evidence="2">LQN</strain>
        <tissue evidence="2">Leaf</tissue>
    </source>
</reference>
<organism evidence="2 3">
    <name type="scientific">Solanum pinnatisectum</name>
    <name type="common">tansyleaf nightshade</name>
    <dbReference type="NCBI Taxonomy" id="50273"/>
    <lineage>
        <taxon>Eukaryota</taxon>
        <taxon>Viridiplantae</taxon>
        <taxon>Streptophyta</taxon>
        <taxon>Embryophyta</taxon>
        <taxon>Tracheophyta</taxon>
        <taxon>Spermatophyta</taxon>
        <taxon>Magnoliopsida</taxon>
        <taxon>eudicotyledons</taxon>
        <taxon>Gunneridae</taxon>
        <taxon>Pentapetalae</taxon>
        <taxon>asterids</taxon>
        <taxon>lamiids</taxon>
        <taxon>Solanales</taxon>
        <taxon>Solanaceae</taxon>
        <taxon>Solanoideae</taxon>
        <taxon>Solaneae</taxon>
        <taxon>Solanum</taxon>
    </lineage>
</organism>
<proteinExistence type="predicted"/>
<comment type="caution">
    <text evidence="2">The sequence shown here is derived from an EMBL/GenBank/DDBJ whole genome shotgun (WGS) entry which is preliminary data.</text>
</comment>
<dbReference type="EMBL" id="JAWPEI010000011">
    <property type="protein sequence ID" value="KAK4709672.1"/>
    <property type="molecule type" value="Genomic_DNA"/>
</dbReference>
<protein>
    <recommendedName>
        <fullName evidence="1">At2g35280-like TPR domain-containing protein</fullName>
    </recommendedName>
</protein>